<evidence type="ECO:0000256" key="1">
    <source>
        <dbReference type="SAM" id="MobiDB-lite"/>
    </source>
</evidence>
<keyword evidence="2" id="KW-1185">Reference proteome</keyword>
<sequence length="189" mass="21474">MTLKSSIDLSRGPQGRIFQIKLLGDYSLNLLLGGHPVAGKLRWEIDMQIKKLDDQRRRHLHRSGAPQREGMLASNNKSSPSNFWSTHILFIIRRILLILYLFRIDISRLERRARGPGAPLADAKHRKTLTGILQIFFDKNDDGDKNGDAQRLNDQSDKEEMLLDDAQDSATQQQKNGRFESIGNLNSNG</sequence>
<dbReference type="WBParaSite" id="nRc.2.0.1.t26079-RA">
    <property type="protein sequence ID" value="nRc.2.0.1.t26079-RA"/>
    <property type="gene ID" value="nRc.2.0.1.g26079"/>
</dbReference>
<dbReference type="Proteomes" id="UP000887565">
    <property type="component" value="Unplaced"/>
</dbReference>
<organism evidence="2 3">
    <name type="scientific">Romanomermis culicivorax</name>
    <name type="common">Nematode worm</name>
    <dbReference type="NCBI Taxonomy" id="13658"/>
    <lineage>
        <taxon>Eukaryota</taxon>
        <taxon>Metazoa</taxon>
        <taxon>Ecdysozoa</taxon>
        <taxon>Nematoda</taxon>
        <taxon>Enoplea</taxon>
        <taxon>Dorylaimia</taxon>
        <taxon>Mermithida</taxon>
        <taxon>Mermithoidea</taxon>
        <taxon>Mermithidae</taxon>
        <taxon>Romanomermis</taxon>
    </lineage>
</organism>
<accession>A0A915JIU7</accession>
<proteinExistence type="predicted"/>
<evidence type="ECO:0000313" key="2">
    <source>
        <dbReference type="Proteomes" id="UP000887565"/>
    </source>
</evidence>
<name>A0A915JIU7_ROMCU</name>
<protein>
    <submittedName>
        <fullName evidence="3">Uncharacterized protein</fullName>
    </submittedName>
</protein>
<feature type="region of interest" description="Disordered" evidence="1">
    <location>
        <begin position="144"/>
        <end position="189"/>
    </location>
</feature>
<dbReference type="AlphaFoldDB" id="A0A915JIU7"/>
<evidence type="ECO:0000313" key="3">
    <source>
        <dbReference type="WBParaSite" id="nRc.2.0.1.t26079-RA"/>
    </source>
</evidence>
<reference evidence="3" key="1">
    <citation type="submission" date="2022-11" db="UniProtKB">
        <authorList>
            <consortium name="WormBaseParasite"/>
        </authorList>
    </citation>
    <scope>IDENTIFICATION</scope>
</reference>